<dbReference type="AlphaFoldDB" id="A0A318ENF4"/>
<evidence type="ECO:0000259" key="9">
    <source>
        <dbReference type="PROSITE" id="PS50109"/>
    </source>
</evidence>
<evidence type="ECO:0000256" key="5">
    <source>
        <dbReference type="ARBA" id="ARBA00022679"/>
    </source>
</evidence>
<dbReference type="SUPFAM" id="SSF158472">
    <property type="entry name" value="HAMP domain-like"/>
    <property type="match status" value="1"/>
</dbReference>
<protein>
    <recommendedName>
        <fullName evidence="3">histidine kinase</fullName>
        <ecNumber evidence="3">2.7.13.3</ecNumber>
    </recommendedName>
</protein>
<dbReference type="EC" id="2.7.13.3" evidence="3"/>
<dbReference type="PANTHER" id="PTHR34220:SF7">
    <property type="entry name" value="SENSOR HISTIDINE KINASE YPDA"/>
    <property type="match status" value="1"/>
</dbReference>
<gene>
    <name evidence="11" type="ORF">C8E03_106181</name>
</gene>
<name>A0A318ENF4_9FIRM</name>
<dbReference type="SMART" id="SM00304">
    <property type="entry name" value="HAMP"/>
    <property type="match status" value="1"/>
</dbReference>
<proteinExistence type="predicted"/>
<dbReference type="SUPFAM" id="SSF55874">
    <property type="entry name" value="ATPase domain of HSP90 chaperone/DNA topoisomerase II/histidine kinase"/>
    <property type="match status" value="1"/>
</dbReference>
<dbReference type="Pfam" id="PF00672">
    <property type="entry name" value="HAMP"/>
    <property type="match status" value="1"/>
</dbReference>
<dbReference type="InterPro" id="IPR003594">
    <property type="entry name" value="HATPase_dom"/>
</dbReference>
<feature type="domain" description="HAMP" evidence="10">
    <location>
        <begin position="217"/>
        <end position="269"/>
    </location>
</feature>
<dbReference type="EMBL" id="QICS01000006">
    <property type="protein sequence ID" value="PXV89529.1"/>
    <property type="molecule type" value="Genomic_DNA"/>
</dbReference>
<dbReference type="InterPro" id="IPR005467">
    <property type="entry name" value="His_kinase_dom"/>
</dbReference>
<keyword evidence="7" id="KW-0902">Two-component regulatory system</keyword>
<organism evidence="11 12">
    <name type="scientific">Lachnotalea glycerini</name>
    <dbReference type="NCBI Taxonomy" id="1763509"/>
    <lineage>
        <taxon>Bacteria</taxon>
        <taxon>Bacillati</taxon>
        <taxon>Bacillota</taxon>
        <taxon>Clostridia</taxon>
        <taxon>Lachnospirales</taxon>
        <taxon>Lachnospiraceae</taxon>
        <taxon>Lachnotalea</taxon>
    </lineage>
</organism>
<evidence type="ECO:0000313" key="11">
    <source>
        <dbReference type="EMBL" id="PXV89529.1"/>
    </source>
</evidence>
<dbReference type="Pfam" id="PF06580">
    <property type="entry name" value="His_kinase"/>
    <property type="match status" value="1"/>
</dbReference>
<reference evidence="11 12" key="1">
    <citation type="submission" date="2018-05" db="EMBL/GenBank/DDBJ databases">
        <title>Genomic Encyclopedia of Type Strains, Phase IV (KMG-IV): sequencing the most valuable type-strain genomes for metagenomic binning, comparative biology and taxonomic classification.</title>
        <authorList>
            <person name="Goeker M."/>
        </authorList>
    </citation>
    <scope>NUCLEOTIDE SEQUENCE [LARGE SCALE GENOMIC DNA]</scope>
    <source>
        <strain evidence="11 12">DSM 28816</strain>
    </source>
</reference>
<dbReference type="GO" id="GO:0016020">
    <property type="term" value="C:membrane"/>
    <property type="evidence" value="ECO:0007669"/>
    <property type="project" value="UniProtKB-SubCell"/>
</dbReference>
<comment type="caution">
    <text evidence="11">The sequence shown here is derived from an EMBL/GenBank/DDBJ whole genome shotgun (WGS) entry which is preliminary data.</text>
</comment>
<evidence type="ECO:0000256" key="8">
    <source>
        <dbReference type="SAM" id="Phobius"/>
    </source>
</evidence>
<dbReference type="InterPro" id="IPR036890">
    <property type="entry name" value="HATPase_C_sf"/>
</dbReference>
<dbReference type="CDD" id="cd06225">
    <property type="entry name" value="HAMP"/>
    <property type="match status" value="1"/>
</dbReference>
<dbReference type="InterPro" id="IPR010559">
    <property type="entry name" value="Sig_transdc_His_kin_internal"/>
</dbReference>
<dbReference type="Pfam" id="PF02518">
    <property type="entry name" value="HATPase_c"/>
    <property type="match status" value="1"/>
</dbReference>
<feature type="domain" description="Histidine kinase" evidence="9">
    <location>
        <begin position="376"/>
        <end position="486"/>
    </location>
</feature>
<evidence type="ECO:0000256" key="6">
    <source>
        <dbReference type="ARBA" id="ARBA00022777"/>
    </source>
</evidence>
<dbReference type="PROSITE" id="PS50885">
    <property type="entry name" value="HAMP"/>
    <property type="match status" value="1"/>
</dbReference>
<sequence length="487" mass="56574">MKKASKKFSFNLNRKLGLFALVIIVPMTLLILYLIVSLINFGNAYNQIVRNITAANDYNINFKEEIDYSMYRIVIGSADFETAKDSEEIRDPYEIIDEARKVFENLYEITVTPENKSRIKKLLKNLDTLEDRVDDIKVNLLINGRYDENIYLLDNSIYILSEIIQEHIQKYIYYEAANFETIRHELANQQNNAVQVSLCAFVVILVGTILISMIIVRSVTKPIKELCDTTEIVARGDFTTRAEIESNDEISVLTNSFNNMIQKIGNLVEDIKKEQNNLRVMELKLLQSQINPHFLYNTLDTIVWLAEGQQTDQVVKMVTSLSDFFRTVLSEGRDYITIEEEESYIRSYLEIQQFRYRDILEYEILIDPMIHQYTILKLTLQPLVENALYHGIKNKRGKGKICVKGRLENKLIYLEVEDNGKGMTKEELKYIQKRVKGHVEESSQRGFGLANVDERIRLNYGAEYGLDFDSIEGEWTRVSIRLPISKT</sequence>
<dbReference type="SMART" id="SM00387">
    <property type="entry name" value="HATPase_c"/>
    <property type="match status" value="1"/>
</dbReference>
<accession>A0A318ENF4</accession>
<evidence type="ECO:0000313" key="12">
    <source>
        <dbReference type="Proteomes" id="UP000247523"/>
    </source>
</evidence>
<evidence type="ECO:0000259" key="10">
    <source>
        <dbReference type="PROSITE" id="PS50885"/>
    </source>
</evidence>
<evidence type="ECO:0000256" key="7">
    <source>
        <dbReference type="ARBA" id="ARBA00023012"/>
    </source>
</evidence>
<keyword evidence="8" id="KW-1133">Transmembrane helix</keyword>
<dbReference type="PANTHER" id="PTHR34220">
    <property type="entry name" value="SENSOR HISTIDINE KINASE YPDA"/>
    <property type="match status" value="1"/>
</dbReference>
<dbReference type="GO" id="GO:0000155">
    <property type="term" value="F:phosphorelay sensor kinase activity"/>
    <property type="evidence" value="ECO:0007669"/>
    <property type="project" value="InterPro"/>
</dbReference>
<dbReference type="Gene3D" id="6.10.340.10">
    <property type="match status" value="1"/>
</dbReference>
<keyword evidence="5" id="KW-0808">Transferase</keyword>
<evidence type="ECO:0000256" key="2">
    <source>
        <dbReference type="ARBA" id="ARBA00004370"/>
    </source>
</evidence>
<dbReference type="InterPro" id="IPR003660">
    <property type="entry name" value="HAMP_dom"/>
</dbReference>
<keyword evidence="4" id="KW-0597">Phosphoprotein</keyword>
<evidence type="ECO:0000256" key="3">
    <source>
        <dbReference type="ARBA" id="ARBA00012438"/>
    </source>
</evidence>
<dbReference type="InterPro" id="IPR050640">
    <property type="entry name" value="Bact_2-comp_sensor_kinase"/>
</dbReference>
<dbReference type="RefSeq" id="WP_242993533.1">
    <property type="nucleotide sequence ID" value="NZ_NOKA02000004.1"/>
</dbReference>
<comment type="subcellular location">
    <subcellularLocation>
        <location evidence="2">Membrane</location>
    </subcellularLocation>
</comment>
<dbReference type="PROSITE" id="PS50109">
    <property type="entry name" value="HIS_KIN"/>
    <property type="match status" value="1"/>
</dbReference>
<keyword evidence="8" id="KW-0812">Transmembrane</keyword>
<evidence type="ECO:0000256" key="1">
    <source>
        <dbReference type="ARBA" id="ARBA00000085"/>
    </source>
</evidence>
<feature type="transmembrane region" description="Helical" evidence="8">
    <location>
        <begin position="16"/>
        <end position="36"/>
    </location>
</feature>
<dbReference type="Gene3D" id="3.30.565.10">
    <property type="entry name" value="Histidine kinase-like ATPase, C-terminal domain"/>
    <property type="match status" value="1"/>
</dbReference>
<evidence type="ECO:0000256" key="4">
    <source>
        <dbReference type="ARBA" id="ARBA00022553"/>
    </source>
</evidence>
<feature type="transmembrane region" description="Helical" evidence="8">
    <location>
        <begin position="193"/>
        <end position="216"/>
    </location>
</feature>
<comment type="catalytic activity">
    <reaction evidence="1">
        <text>ATP + protein L-histidine = ADP + protein N-phospho-L-histidine.</text>
        <dbReference type="EC" id="2.7.13.3"/>
    </reaction>
</comment>
<keyword evidence="6 11" id="KW-0418">Kinase</keyword>
<keyword evidence="8" id="KW-0472">Membrane</keyword>
<dbReference type="Proteomes" id="UP000247523">
    <property type="component" value="Unassembled WGS sequence"/>
</dbReference>